<accession>A0ABV3GLL0</accession>
<dbReference type="PROSITE" id="PS50977">
    <property type="entry name" value="HTH_TETR_2"/>
    <property type="match status" value="1"/>
</dbReference>
<evidence type="ECO:0000313" key="6">
    <source>
        <dbReference type="Proteomes" id="UP001551675"/>
    </source>
</evidence>
<dbReference type="InterPro" id="IPR001647">
    <property type="entry name" value="HTH_TetR"/>
</dbReference>
<dbReference type="InterPro" id="IPR023772">
    <property type="entry name" value="DNA-bd_HTH_TetR-type_CS"/>
</dbReference>
<dbReference type="RefSeq" id="WP_358137678.1">
    <property type="nucleotide sequence ID" value="NZ_JBFALK010000017.1"/>
</dbReference>
<dbReference type="PROSITE" id="PS01081">
    <property type="entry name" value="HTH_TETR_1"/>
    <property type="match status" value="1"/>
</dbReference>
<dbReference type="InterPro" id="IPR009057">
    <property type="entry name" value="Homeodomain-like_sf"/>
</dbReference>
<comment type="caution">
    <text evidence="5">The sequence shown here is derived from an EMBL/GenBank/DDBJ whole genome shotgun (WGS) entry which is preliminary data.</text>
</comment>
<dbReference type="Pfam" id="PF00440">
    <property type="entry name" value="TetR_N"/>
    <property type="match status" value="1"/>
</dbReference>
<evidence type="ECO:0000256" key="3">
    <source>
        <dbReference type="SAM" id="MobiDB-lite"/>
    </source>
</evidence>
<reference evidence="5 6" key="1">
    <citation type="submission" date="2024-06" db="EMBL/GenBank/DDBJ databases">
        <title>The Natural Products Discovery Center: Release of the First 8490 Sequenced Strains for Exploring Actinobacteria Biosynthetic Diversity.</title>
        <authorList>
            <person name="Kalkreuter E."/>
            <person name="Kautsar S.A."/>
            <person name="Yang D."/>
            <person name="Bader C.D."/>
            <person name="Teijaro C.N."/>
            <person name="Fluegel L."/>
            <person name="Davis C.M."/>
            <person name="Simpson J.R."/>
            <person name="Lauterbach L."/>
            <person name="Steele A.D."/>
            <person name="Gui C."/>
            <person name="Meng S."/>
            <person name="Li G."/>
            <person name="Viehrig K."/>
            <person name="Ye F."/>
            <person name="Su P."/>
            <person name="Kiefer A.F."/>
            <person name="Nichols A."/>
            <person name="Cepeda A.J."/>
            <person name="Yan W."/>
            <person name="Fan B."/>
            <person name="Jiang Y."/>
            <person name="Adhikari A."/>
            <person name="Zheng C.-J."/>
            <person name="Schuster L."/>
            <person name="Cowan T.M."/>
            <person name="Smanski M.J."/>
            <person name="Chevrette M.G."/>
            <person name="De Carvalho L.P.S."/>
            <person name="Shen B."/>
        </authorList>
    </citation>
    <scope>NUCLEOTIDE SEQUENCE [LARGE SCALE GENOMIC DNA]</scope>
    <source>
        <strain evidence="5 6">NPDC050100</strain>
    </source>
</reference>
<protein>
    <submittedName>
        <fullName evidence="5">Helix-turn-helix domain-containing protein</fullName>
    </submittedName>
</protein>
<evidence type="ECO:0000256" key="2">
    <source>
        <dbReference type="PROSITE-ProRule" id="PRU00335"/>
    </source>
</evidence>
<feature type="compositionally biased region" description="Basic and acidic residues" evidence="3">
    <location>
        <begin position="20"/>
        <end position="32"/>
    </location>
</feature>
<proteinExistence type="predicted"/>
<evidence type="ECO:0000313" key="5">
    <source>
        <dbReference type="EMBL" id="MEV0972494.1"/>
    </source>
</evidence>
<dbReference type="PANTHER" id="PTHR30055">
    <property type="entry name" value="HTH-TYPE TRANSCRIPTIONAL REGULATOR RUTR"/>
    <property type="match status" value="1"/>
</dbReference>
<dbReference type="PRINTS" id="PR00455">
    <property type="entry name" value="HTHTETR"/>
</dbReference>
<name>A0ABV3GLL0_MICGL</name>
<feature type="region of interest" description="Disordered" evidence="3">
    <location>
        <begin position="1"/>
        <end position="32"/>
    </location>
</feature>
<dbReference type="PANTHER" id="PTHR30055:SF209">
    <property type="entry name" value="POSSIBLE TRANSCRIPTIONAL REGULATORY PROTEIN (PROBABLY TETR-FAMILY)"/>
    <property type="match status" value="1"/>
</dbReference>
<dbReference type="Proteomes" id="UP001551675">
    <property type="component" value="Unassembled WGS sequence"/>
</dbReference>
<sequence>MNASETTGPQSGSSRQLLHLLREEPPKERADAARNRQKVLAAAAKLFREEGVEAVSMDAIAAEAGVGKGTLFRRFGDKSGLVAALLDDQERLLQGRIISGPPPLGPGAPAAERVVAFVDAYAAYLFENLDLLRVSETASPGARYRIGAYRFWHLHLAILLAEARPGCDADLVAHALLAPLGAEHATAVLHEHDAERVGAALRDLANALVGARP</sequence>
<dbReference type="EMBL" id="JBFALK010000017">
    <property type="protein sequence ID" value="MEV0972494.1"/>
    <property type="molecule type" value="Genomic_DNA"/>
</dbReference>
<keyword evidence="1 2" id="KW-0238">DNA-binding</keyword>
<dbReference type="Gene3D" id="1.10.357.10">
    <property type="entry name" value="Tetracycline Repressor, domain 2"/>
    <property type="match status" value="1"/>
</dbReference>
<organism evidence="5 6">
    <name type="scientific">Microtetraspora glauca</name>
    <dbReference type="NCBI Taxonomy" id="1996"/>
    <lineage>
        <taxon>Bacteria</taxon>
        <taxon>Bacillati</taxon>
        <taxon>Actinomycetota</taxon>
        <taxon>Actinomycetes</taxon>
        <taxon>Streptosporangiales</taxon>
        <taxon>Streptosporangiaceae</taxon>
        <taxon>Microtetraspora</taxon>
    </lineage>
</organism>
<gene>
    <name evidence="5" type="ORF">AB0I59_28160</name>
</gene>
<evidence type="ECO:0000256" key="1">
    <source>
        <dbReference type="ARBA" id="ARBA00023125"/>
    </source>
</evidence>
<feature type="DNA-binding region" description="H-T-H motif" evidence="2">
    <location>
        <begin position="56"/>
        <end position="75"/>
    </location>
</feature>
<feature type="domain" description="HTH tetR-type" evidence="4">
    <location>
        <begin position="33"/>
        <end position="93"/>
    </location>
</feature>
<dbReference type="SUPFAM" id="SSF46689">
    <property type="entry name" value="Homeodomain-like"/>
    <property type="match status" value="1"/>
</dbReference>
<dbReference type="InterPro" id="IPR050109">
    <property type="entry name" value="HTH-type_TetR-like_transc_reg"/>
</dbReference>
<evidence type="ECO:0000259" key="4">
    <source>
        <dbReference type="PROSITE" id="PS50977"/>
    </source>
</evidence>
<feature type="compositionally biased region" description="Polar residues" evidence="3">
    <location>
        <begin position="1"/>
        <end position="16"/>
    </location>
</feature>
<keyword evidence="6" id="KW-1185">Reference proteome</keyword>